<keyword evidence="5" id="KW-1185">Reference proteome</keyword>
<gene>
    <name evidence="4" type="ORF">HPC72_05180</name>
</gene>
<accession>A0A6M8B8J9</accession>
<sequence length="216" mass="23331">MKISEVVEALRAEFPALSVSKLRYLETEGLISPHRIGNGYRRYSQADVARLRFALTAQRDEYLPLGVIRERLEDMDASASAPDPAPVARVVASRGRAVEGADMSLEDLRALTGASEADVNELISAGLIAADARGRFAPQALRITRLALEAARLGLPLRNLRSVRTSAERTADSIDQATRPARRRSATAAEDSATRLAGLIGELHGELLHLAVRALS</sequence>
<protein>
    <submittedName>
        <fullName evidence="4">MerR family transcriptional regulator</fullName>
    </submittedName>
</protein>
<dbReference type="InterPro" id="IPR000551">
    <property type="entry name" value="MerR-type_HTH_dom"/>
</dbReference>
<dbReference type="EMBL" id="CP053642">
    <property type="protein sequence ID" value="QKD79721.1"/>
    <property type="molecule type" value="Genomic_DNA"/>
</dbReference>
<dbReference type="SMART" id="SM00422">
    <property type="entry name" value="HTH_MERR"/>
    <property type="match status" value="1"/>
</dbReference>
<dbReference type="CDD" id="cd00592">
    <property type="entry name" value="HTH_MerR-like"/>
    <property type="match status" value="1"/>
</dbReference>
<organism evidence="4 5">
    <name type="scientific">Actinomyces marmotae</name>
    <dbReference type="NCBI Taxonomy" id="2737173"/>
    <lineage>
        <taxon>Bacteria</taxon>
        <taxon>Bacillati</taxon>
        <taxon>Actinomycetota</taxon>
        <taxon>Actinomycetes</taxon>
        <taxon>Actinomycetales</taxon>
        <taxon>Actinomycetaceae</taxon>
        <taxon>Actinomyces</taxon>
    </lineage>
</organism>
<reference evidence="4 5" key="1">
    <citation type="submission" date="2020-05" db="EMBL/GenBank/DDBJ databases">
        <title>Actinomyces sp. zg-325.</title>
        <authorList>
            <person name="Yang C."/>
        </authorList>
    </citation>
    <scope>NUCLEOTIDE SEQUENCE [LARGE SCALE GENOMIC DNA]</scope>
    <source>
        <strain evidence="5">zg-325</strain>
    </source>
</reference>
<dbReference type="SUPFAM" id="SSF46955">
    <property type="entry name" value="Putative DNA-binding domain"/>
    <property type="match status" value="1"/>
</dbReference>
<evidence type="ECO:0000256" key="2">
    <source>
        <dbReference type="SAM" id="MobiDB-lite"/>
    </source>
</evidence>
<evidence type="ECO:0000259" key="3">
    <source>
        <dbReference type="PROSITE" id="PS50937"/>
    </source>
</evidence>
<evidence type="ECO:0000313" key="5">
    <source>
        <dbReference type="Proteomes" id="UP000504752"/>
    </source>
</evidence>
<dbReference type="PANTHER" id="PTHR30204">
    <property type="entry name" value="REDOX-CYCLING DRUG-SENSING TRANSCRIPTIONAL ACTIVATOR SOXR"/>
    <property type="match status" value="1"/>
</dbReference>
<dbReference type="AlphaFoldDB" id="A0A6M8B8J9"/>
<evidence type="ECO:0000313" key="4">
    <source>
        <dbReference type="EMBL" id="QKD79721.1"/>
    </source>
</evidence>
<evidence type="ECO:0000256" key="1">
    <source>
        <dbReference type="ARBA" id="ARBA00023125"/>
    </source>
</evidence>
<dbReference type="GO" id="GO:0003677">
    <property type="term" value="F:DNA binding"/>
    <property type="evidence" value="ECO:0007669"/>
    <property type="project" value="UniProtKB-KW"/>
</dbReference>
<keyword evidence="1" id="KW-0238">DNA-binding</keyword>
<dbReference type="GO" id="GO:0003700">
    <property type="term" value="F:DNA-binding transcription factor activity"/>
    <property type="evidence" value="ECO:0007669"/>
    <property type="project" value="InterPro"/>
</dbReference>
<name>A0A6M8B8J9_9ACTO</name>
<dbReference type="InterPro" id="IPR009061">
    <property type="entry name" value="DNA-bd_dom_put_sf"/>
</dbReference>
<feature type="region of interest" description="Disordered" evidence="2">
    <location>
        <begin position="166"/>
        <end position="188"/>
    </location>
</feature>
<dbReference type="InterPro" id="IPR047057">
    <property type="entry name" value="MerR_fam"/>
</dbReference>
<proteinExistence type="predicted"/>
<dbReference type="KEGG" id="amam:HPC72_05180"/>
<dbReference type="Proteomes" id="UP000504752">
    <property type="component" value="Chromosome"/>
</dbReference>
<dbReference type="RefSeq" id="WP_159522940.1">
    <property type="nucleotide sequence ID" value="NZ_CP053642.1"/>
</dbReference>
<dbReference type="Gene3D" id="1.10.1660.10">
    <property type="match status" value="1"/>
</dbReference>
<dbReference type="PROSITE" id="PS50937">
    <property type="entry name" value="HTH_MERR_2"/>
    <property type="match status" value="1"/>
</dbReference>
<dbReference type="Pfam" id="PF13411">
    <property type="entry name" value="MerR_1"/>
    <property type="match status" value="1"/>
</dbReference>
<feature type="domain" description="HTH merR-type" evidence="3">
    <location>
        <begin position="1"/>
        <end position="74"/>
    </location>
</feature>
<dbReference type="PANTHER" id="PTHR30204:SF89">
    <property type="entry name" value="HTH MERR-TYPE DOMAIN-CONTAINING PROTEIN"/>
    <property type="match status" value="1"/>
</dbReference>